<proteinExistence type="inferred from homology"/>
<dbReference type="PANTHER" id="PTHR11774">
    <property type="entry name" value="GERANYLGERANYL TRANSFERASE TYPE BETA SUBUNIT"/>
    <property type="match status" value="1"/>
</dbReference>
<accession>A0A484MSV0</accession>
<dbReference type="PANTHER" id="PTHR11774:SF6">
    <property type="entry name" value="PROTEIN FARNESYLTRANSFERASE SUBUNIT BETA"/>
    <property type="match status" value="1"/>
</dbReference>
<evidence type="ECO:0000256" key="1">
    <source>
        <dbReference type="ARBA" id="ARBA00001947"/>
    </source>
</evidence>
<dbReference type="GO" id="GO:0046872">
    <property type="term" value="F:metal ion binding"/>
    <property type="evidence" value="ECO:0007669"/>
    <property type="project" value="UniProtKB-KW"/>
</dbReference>
<keyword evidence="7" id="KW-0862">Zinc</keyword>
<organism evidence="9 10">
    <name type="scientific">Cuscuta campestris</name>
    <dbReference type="NCBI Taxonomy" id="132261"/>
    <lineage>
        <taxon>Eukaryota</taxon>
        <taxon>Viridiplantae</taxon>
        <taxon>Streptophyta</taxon>
        <taxon>Embryophyta</taxon>
        <taxon>Tracheophyta</taxon>
        <taxon>Spermatophyta</taxon>
        <taxon>Magnoliopsida</taxon>
        <taxon>eudicotyledons</taxon>
        <taxon>Gunneridae</taxon>
        <taxon>Pentapetalae</taxon>
        <taxon>asterids</taxon>
        <taxon>lamiids</taxon>
        <taxon>Solanales</taxon>
        <taxon>Convolvulaceae</taxon>
        <taxon>Cuscuteae</taxon>
        <taxon>Cuscuta</taxon>
        <taxon>Cuscuta subgen. Grammica</taxon>
        <taxon>Cuscuta sect. Cleistogrammica</taxon>
    </lineage>
</organism>
<keyword evidence="10" id="KW-1185">Reference proteome</keyword>
<comment type="cofactor">
    <cofactor evidence="1">
        <name>Zn(2+)</name>
        <dbReference type="ChEBI" id="CHEBI:29105"/>
    </cofactor>
</comment>
<dbReference type="GO" id="GO:0005965">
    <property type="term" value="C:protein farnesyltransferase complex"/>
    <property type="evidence" value="ECO:0007669"/>
    <property type="project" value="TreeGrafter"/>
</dbReference>
<evidence type="ECO:0000259" key="8">
    <source>
        <dbReference type="Pfam" id="PF00432"/>
    </source>
</evidence>
<feature type="domain" description="Prenyltransferase alpha-alpha toroid" evidence="8">
    <location>
        <begin position="42"/>
        <end position="159"/>
    </location>
</feature>
<protein>
    <recommendedName>
        <fullName evidence="8">Prenyltransferase alpha-alpha toroid domain-containing protein</fullName>
    </recommendedName>
</protein>
<gene>
    <name evidence="9" type="ORF">CCAM_LOCUS33676</name>
</gene>
<keyword evidence="6" id="KW-0677">Repeat</keyword>
<dbReference type="InterPro" id="IPR001330">
    <property type="entry name" value="Prenyltrans"/>
</dbReference>
<dbReference type="InterPro" id="IPR008930">
    <property type="entry name" value="Terpenoid_cyclase/PrenylTrfase"/>
</dbReference>
<comment type="similarity">
    <text evidence="2">Belongs to the protein prenyltransferase subunit beta family.</text>
</comment>
<evidence type="ECO:0000256" key="4">
    <source>
        <dbReference type="ARBA" id="ARBA00022679"/>
    </source>
</evidence>
<evidence type="ECO:0000313" key="9">
    <source>
        <dbReference type="EMBL" id="VFQ91900.1"/>
    </source>
</evidence>
<keyword evidence="5" id="KW-0479">Metal-binding</keyword>
<evidence type="ECO:0000313" key="10">
    <source>
        <dbReference type="Proteomes" id="UP000595140"/>
    </source>
</evidence>
<dbReference type="OrthoDB" id="10261146at2759"/>
<dbReference type="Proteomes" id="UP000595140">
    <property type="component" value="Unassembled WGS sequence"/>
</dbReference>
<keyword evidence="3" id="KW-0637">Prenyltransferase</keyword>
<name>A0A484MSV0_9ASTE</name>
<dbReference type="InterPro" id="IPR045089">
    <property type="entry name" value="PGGT1B-like"/>
</dbReference>
<keyword evidence="4" id="KW-0808">Transferase</keyword>
<evidence type="ECO:0000256" key="7">
    <source>
        <dbReference type="ARBA" id="ARBA00022833"/>
    </source>
</evidence>
<reference evidence="9 10" key="1">
    <citation type="submission" date="2018-04" db="EMBL/GenBank/DDBJ databases">
        <authorList>
            <person name="Vogel A."/>
        </authorList>
    </citation>
    <scope>NUCLEOTIDE SEQUENCE [LARGE SCALE GENOMIC DNA]</scope>
</reference>
<evidence type="ECO:0000256" key="3">
    <source>
        <dbReference type="ARBA" id="ARBA00022602"/>
    </source>
</evidence>
<evidence type="ECO:0000256" key="6">
    <source>
        <dbReference type="ARBA" id="ARBA00022737"/>
    </source>
</evidence>
<dbReference type="EMBL" id="OOIL02004480">
    <property type="protein sequence ID" value="VFQ91900.1"/>
    <property type="molecule type" value="Genomic_DNA"/>
</dbReference>
<evidence type="ECO:0000256" key="5">
    <source>
        <dbReference type="ARBA" id="ARBA00022723"/>
    </source>
</evidence>
<evidence type="ECO:0000256" key="2">
    <source>
        <dbReference type="ARBA" id="ARBA00010497"/>
    </source>
</evidence>
<dbReference type="SUPFAM" id="SSF48239">
    <property type="entry name" value="Terpenoid cyclases/Protein prenyltransferases"/>
    <property type="match status" value="1"/>
</dbReference>
<dbReference type="Pfam" id="PF00432">
    <property type="entry name" value="Prenyltrans"/>
    <property type="match status" value="1"/>
</dbReference>
<dbReference type="GO" id="GO:0004660">
    <property type="term" value="F:protein farnesyltransferase activity"/>
    <property type="evidence" value="ECO:0007669"/>
    <property type="project" value="TreeGrafter"/>
</dbReference>
<dbReference type="AlphaFoldDB" id="A0A484MSV0"/>
<sequence>MESSTWTKTQKEQRVVEGQVFQIYNFFYSIPPNSQSVMLEIQRDMHIQYLSSGLRRLGPSFSVLDANRPWLCYWMIHSISVLGESIEDELKDDVIDFLSRCQDPNGGYGGGPGQMPHLATTYAAVNTLITLGGQKSFSSIKREKLYSFLLRMKEENGGFR</sequence>
<dbReference type="Gene3D" id="1.50.10.20">
    <property type="match status" value="1"/>
</dbReference>